<dbReference type="GO" id="GO:0005923">
    <property type="term" value="C:bicellular tight junction"/>
    <property type="evidence" value="ECO:0007669"/>
    <property type="project" value="TreeGrafter"/>
</dbReference>
<proteinExistence type="predicted"/>
<dbReference type="InterPro" id="IPR011993">
    <property type="entry name" value="PH-like_dom_sf"/>
</dbReference>
<sequence length="103" mass="12120">MELMVGTVPPEEEGIRIFQWRQLENLYFREKKFSVEVHDPRRASVTRRTFGHSGIAVHTWYACPALIKSIWAMAISQHQFYLDRKQSKPMEKDDILGRQLISS</sequence>
<dbReference type="AlphaFoldDB" id="A0A2I0TI81"/>
<dbReference type="InterPro" id="IPR047176">
    <property type="entry name" value="FRMD4A/B"/>
</dbReference>
<organism evidence="2 3">
    <name type="scientific">Limosa lapponica baueri</name>
    <dbReference type="NCBI Taxonomy" id="1758121"/>
    <lineage>
        <taxon>Eukaryota</taxon>
        <taxon>Metazoa</taxon>
        <taxon>Chordata</taxon>
        <taxon>Craniata</taxon>
        <taxon>Vertebrata</taxon>
        <taxon>Euteleostomi</taxon>
        <taxon>Archelosauria</taxon>
        <taxon>Archosauria</taxon>
        <taxon>Dinosauria</taxon>
        <taxon>Saurischia</taxon>
        <taxon>Theropoda</taxon>
        <taxon>Coelurosauria</taxon>
        <taxon>Aves</taxon>
        <taxon>Neognathae</taxon>
        <taxon>Neoaves</taxon>
        <taxon>Charadriiformes</taxon>
        <taxon>Scolopacidae</taxon>
        <taxon>Limosa</taxon>
    </lineage>
</organism>
<dbReference type="SUPFAM" id="SSF50729">
    <property type="entry name" value="PH domain-like"/>
    <property type="match status" value="1"/>
</dbReference>
<dbReference type="PANTHER" id="PTHR46079:SF3">
    <property type="entry name" value="FERM DOMAIN-CONTAINING PROTEIN 4A"/>
    <property type="match status" value="1"/>
</dbReference>
<dbReference type="Gene3D" id="2.30.29.30">
    <property type="entry name" value="Pleckstrin-homology domain (PH domain)/Phosphotyrosine-binding domain (PTB)"/>
    <property type="match status" value="1"/>
</dbReference>
<dbReference type="EMBL" id="KZ510022">
    <property type="protein sequence ID" value="PKU33509.1"/>
    <property type="molecule type" value="Genomic_DNA"/>
</dbReference>
<dbReference type="PANTHER" id="PTHR46079">
    <property type="entry name" value="FERM DOMAIN-CONTAINING PROTEIN 4"/>
    <property type="match status" value="1"/>
</dbReference>
<evidence type="ECO:0000313" key="2">
    <source>
        <dbReference type="EMBL" id="PKU33509.1"/>
    </source>
</evidence>
<dbReference type="GO" id="GO:0005912">
    <property type="term" value="C:adherens junction"/>
    <property type="evidence" value="ECO:0007669"/>
    <property type="project" value="TreeGrafter"/>
</dbReference>
<reference evidence="3" key="1">
    <citation type="submission" date="2017-11" db="EMBL/GenBank/DDBJ databases">
        <authorList>
            <person name="Lima N.C."/>
            <person name="Parody-Merino A.M."/>
            <person name="Battley P.F."/>
            <person name="Fidler A.E."/>
            <person name="Prosdocimi F."/>
        </authorList>
    </citation>
    <scope>NUCLEOTIDE SEQUENCE [LARGE SCALE GENOMIC DNA]</scope>
</reference>
<dbReference type="OrthoDB" id="10063592at2759"/>
<dbReference type="Proteomes" id="UP000233556">
    <property type="component" value="Unassembled WGS sequence"/>
</dbReference>
<dbReference type="InterPro" id="IPR018980">
    <property type="entry name" value="FERM_PH-like_C"/>
</dbReference>
<keyword evidence="3" id="KW-1185">Reference proteome</keyword>
<dbReference type="Pfam" id="PF09380">
    <property type="entry name" value="FERM_C"/>
    <property type="match status" value="1"/>
</dbReference>
<accession>A0A2I0TI81</accession>
<dbReference type="GO" id="GO:0090162">
    <property type="term" value="P:establishment of epithelial cell polarity"/>
    <property type="evidence" value="ECO:0007669"/>
    <property type="project" value="InterPro"/>
</dbReference>
<feature type="domain" description="FERM C-terminal PH-like" evidence="1">
    <location>
        <begin position="1"/>
        <end position="89"/>
    </location>
</feature>
<evidence type="ECO:0000259" key="1">
    <source>
        <dbReference type="SMART" id="SM01196"/>
    </source>
</evidence>
<protein>
    <recommendedName>
        <fullName evidence="1">FERM C-terminal PH-like domain-containing protein</fullName>
    </recommendedName>
</protein>
<gene>
    <name evidence="2" type="ORF">llap_16187</name>
</gene>
<dbReference type="SMART" id="SM01196">
    <property type="entry name" value="FERM_C"/>
    <property type="match status" value="1"/>
</dbReference>
<evidence type="ECO:0000313" key="3">
    <source>
        <dbReference type="Proteomes" id="UP000233556"/>
    </source>
</evidence>
<name>A0A2I0TI81_LIMLA</name>
<reference evidence="3" key="2">
    <citation type="submission" date="2017-12" db="EMBL/GenBank/DDBJ databases">
        <title>Genome sequence of the Bar-tailed Godwit (Limosa lapponica baueri).</title>
        <authorList>
            <person name="Lima N.C.B."/>
            <person name="Parody-Merino A.M."/>
            <person name="Battley P.F."/>
            <person name="Fidler A.E."/>
            <person name="Prosdocimi F."/>
        </authorList>
    </citation>
    <scope>NUCLEOTIDE SEQUENCE [LARGE SCALE GENOMIC DNA]</scope>
</reference>